<dbReference type="Pfam" id="PF19112">
    <property type="entry name" value="VanA_C"/>
    <property type="match status" value="1"/>
</dbReference>
<name>A0A5B9D9R6_9ARCH</name>
<reference evidence="7 8" key="1">
    <citation type="journal article" date="2020" name="Nature">
        <title>Isolation of an archaeon at the prokaryote-eukaryote interface.</title>
        <authorList>
            <person name="Imachi H."/>
            <person name="Nobu M.K."/>
            <person name="Nakahara N."/>
            <person name="Morono Y."/>
            <person name="Ogawara M."/>
            <person name="Takaki Y."/>
            <person name="Takano Y."/>
            <person name="Uematsu K."/>
            <person name="Ikuta T."/>
            <person name="Ito M."/>
            <person name="Matsui Y."/>
            <person name="Miyazaki M."/>
            <person name="Murata K."/>
            <person name="Saito Y."/>
            <person name="Sakai S."/>
            <person name="Song C."/>
            <person name="Tasumi E."/>
            <person name="Yamanaka Y."/>
            <person name="Yamaguchi T."/>
            <person name="Kamagata Y."/>
            <person name="Tamaki H."/>
            <person name="Takai K."/>
        </authorList>
    </citation>
    <scope>NUCLEOTIDE SEQUENCE [LARGE SCALE GENOMIC DNA]</scope>
    <source>
        <strain evidence="7 8">MK-D1</strain>
    </source>
</reference>
<keyword evidence="8" id="KW-1185">Reference proteome</keyword>
<evidence type="ECO:0000256" key="5">
    <source>
        <dbReference type="ARBA" id="ARBA00023014"/>
    </source>
</evidence>
<keyword evidence="3" id="KW-0560">Oxidoreductase</keyword>
<keyword evidence="2" id="KW-0479">Metal-binding</keyword>
<dbReference type="InterPro" id="IPR044043">
    <property type="entry name" value="VanA_C_cat"/>
</dbReference>
<dbReference type="GO" id="GO:0016491">
    <property type="term" value="F:oxidoreductase activity"/>
    <property type="evidence" value="ECO:0007669"/>
    <property type="project" value="UniProtKB-KW"/>
</dbReference>
<dbReference type="KEGG" id="psyt:DSAG12_01669"/>
<dbReference type="SUPFAM" id="SSF55961">
    <property type="entry name" value="Bet v1-like"/>
    <property type="match status" value="1"/>
</dbReference>
<dbReference type="GO" id="GO:0005506">
    <property type="term" value="F:iron ion binding"/>
    <property type="evidence" value="ECO:0007669"/>
    <property type="project" value="InterPro"/>
</dbReference>
<proteinExistence type="predicted"/>
<reference evidence="7 8" key="2">
    <citation type="journal article" date="2024" name="Int. J. Syst. Evol. Microbiol.">
        <title>Promethearchaeum syntrophicum gen. nov., sp. nov., an anaerobic, obligately syntrophic archaeon, the first isolate of the lineage 'Asgard' archaea, and proposal of the new archaeal phylum Promethearchaeota phyl. nov. and kingdom Promethearchaeati regn. nov.</title>
        <authorList>
            <person name="Imachi H."/>
            <person name="Nobu M.K."/>
            <person name="Kato S."/>
            <person name="Takaki Y."/>
            <person name="Miyazaki M."/>
            <person name="Miyata M."/>
            <person name="Ogawara M."/>
            <person name="Saito Y."/>
            <person name="Sakai S."/>
            <person name="Tahara Y.O."/>
            <person name="Takano Y."/>
            <person name="Tasumi E."/>
            <person name="Uematsu K."/>
            <person name="Yoshimura T."/>
            <person name="Itoh T."/>
            <person name="Ohkuma M."/>
            <person name="Takai K."/>
        </authorList>
    </citation>
    <scope>NUCLEOTIDE SEQUENCE [LARGE SCALE GENOMIC DNA]</scope>
    <source>
        <strain evidence="7 8">MK-D1</strain>
    </source>
</reference>
<dbReference type="OrthoDB" id="6837at2157"/>
<sequence length="328" mass="38851">MIRNQWYAILDCKEVRKKNKPISVLRLGEKLVLWRDNKNQIHCLFDKCSHRGAALSLGKIINDNIQCPFHGLEYDSTGKCKLIPANSIKAVVPDRFQVKNYIVREKHGFIWIWWGEPREEYPPIPWFDDLSDDFHYYTIRDQWKTHYSRVIENQLDVVHLPYVHHNTIGRGGRTVVEGPIVEIADDLETVWFMNRKENGKLPKKITDLEKPPYPPMLYFKFPHIWQNKLSKDGRIFVAFTPVDEANTLVYARFYQRFLKFPILKQIASFFGKLGSIIILHQDRRVVETQSPKSSSWKSDENLIQGDRPIVYYRRKRHELKNTKNKSEI</sequence>
<dbReference type="Pfam" id="PF00355">
    <property type="entry name" value="Rieske"/>
    <property type="match status" value="1"/>
</dbReference>
<dbReference type="PANTHER" id="PTHR21266:SF59">
    <property type="entry name" value="BLR4922 PROTEIN"/>
    <property type="match status" value="1"/>
</dbReference>
<dbReference type="InterPro" id="IPR036922">
    <property type="entry name" value="Rieske_2Fe-2S_sf"/>
</dbReference>
<evidence type="ECO:0000256" key="1">
    <source>
        <dbReference type="ARBA" id="ARBA00022714"/>
    </source>
</evidence>
<dbReference type="InterPro" id="IPR015881">
    <property type="entry name" value="ARHD_Rieske_2Fe_2S"/>
</dbReference>
<dbReference type="GO" id="GO:0051537">
    <property type="term" value="F:2 iron, 2 sulfur cluster binding"/>
    <property type="evidence" value="ECO:0007669"/>
    <property type="project" value="UniProtKB-KW"/>
</dbReference>
<evidence type="ECO:0000256" key="2">
    <source>
        <dbReference type="ARBA" id="ARBA00022723"/>
    </source>
</evidence>
<dbReference type="Proteomes" id="UP000321408">
    <property type="component" value="Chromosome"/>
</dbReference>
<keyword evidence="1" id="KW-0001">2Fe-2S</keyword>
<dbReference type="PROSITE" id="PS00570">
    <property type="entry name" value="RING_HYDROXYL_ALPHA"/>
    <property type="match status" value="1"/>
</dbReference>
<organism evidence="7 8">
    <name type="scientific">Promethearchaeum syntrophicum</name>
    <dbReference type="NCBI Taxonomy" id="2594042"/>
    <lineage>
        <taxon>Archaea</taxon>
        <taxon>Promethearchaeati</taxon>
        <taxon>Promethearchaeota</taxon>
        <taxon>Promethearchaeia</taxon>
        <taxon>Promethearchaeales</taxon>
        <taxon>Promethearchaeaceae</taxon>
        <taxon>Promethearchaeum</taxon>
    </lineage>
</organism>
<dbReference type="SUPFAM" id="SSF50022">
    <property type="entry name" value="ISP domain"/>
    <property type="match status" value="1"/>
</dbReference>
<dbReference type="EMBL" id="CP042905">
    <property type="protein sequence ID" value="QEE15842.1"/>
    <property type="molecule type" value="Genomic_DNA"/>
</dbReference>
<dbReference type="InterPro" id="IPR050584">
    <property type="entry name" value="Cholesterol_7-desaturase"/>
</dbReference>
<dbReference type="InterPro" id="IPR017941">
    <property type="entry name" value="Rieske_2Fe-2S"/>
</dbReference>
<dbReference type="PANTHER" id="PTHR21266">
    <property type="entry name" value="IRON-SULFUR DOMAIN CONTAINING PROTEIN"/>
    <property type="match status" value="1"/>
</dbReference>
<keyword evidence="4" id="KW-0408">Iron</keyword>
<dbReference type="RefSeq" id="WP_147662740.1">
    <property type="nucleotide sequence ID" value="NZ_CP042905.2"/>
</dbReference>
<gene>
    <name evidence="7" type="ORF">DSAG12_01669</name>
</gene>
<evidence type="ECO:0000259" key="6">
    <source>
        <dbReference type="PROSITE" id="PS51296"/>
    </source>
</evidence>
<protein>
    <submittedName>
        <fullName evidence="7">Rieske 2Fe-2S domain-containing protein</fullName>
    </submittedName>
</protein>
<evidence type="ECO:0000313" key="7">
    <source>
        <dbReference type="EMBL" id="QEE15842.1"/>
    </source>
</evidence>
<dbReference type="Gene3D" id="2.102.10.10">
    <property type="entry name" value="Rieske [2Fe-2S] iron-sulphur domain"/>
    <property type="match status" value="1"/>
</dbReference>
<evidence type="ECO:0000313" key="8">
    <source>
        <dbReference type="Proteomes" id="UP000321408"/>
    </source>
</evidence>
<feature type="domain" description="Rieske" evidence="6">
    <location>
        <begin position="6"/>
        <end position="112"/>
    </location>
</feature>
<dbReference type="Gene3D" id="3.90.380.10">
    <property type="entry name" value="Naphthalene 1,2-dioxygenase Alpha Subunit, Chain A, domain 1"/>
    <property type="match status" value="1"/>
</dbReference>
<dbReference type="CDD" id="cd03469">
    <property type="entry name" value="Rieske_RO_Alpha_N"/>
    <property type="match status" value="1"/>
</dbReference>
<accession>A0A5B9D9R6</accession>
<dbReference type="GeneID" id="41329661"/>
<keyword evidence="5" id="KW-0411">Iron-sulfur</keyword>
<evidence type="ECO:0000256" key="3">
    <source>
        <dbReference type="ARBA" id="ARBA00023002"/>
    </source>
</evidence>
<evidence type="ECO:0000256" key="4">
    <source>
        <dbReference type="ARBA" id="ARBA00023004"/>
    </source>
</evidence>
<dbReference type="PROSITE" id="PS51296">
    <property type="entry name" value="RIESKE"/>
    <property type="match status" value="1"/>
</dbReference>
<dbReference type="AlphaFoldDB" id="A0A5B9D9R6"/>